<dbReference type="Gene3D" id="1.10.30.50">
    <property type="match status" value="1"/>
</dbReference>
<reference evidence="2" key="3">
    <citation type="submission" date="2021-06" db="EMBL/GenBank/DDBJ databases">
        <title>Updating the genus Pseudomonas: Description of 43 new species and partition of the Pseudomonas putida group.</title>
        <authorList>
            <person name="Girard L."/>
            <person name="Lood C."/>
            <person name="Vandamme P."/>
            <person name="Rokni-Zadeh H."/>
            <person name="Van Noort V."/>
            <person name="Hofte M."/>
            <person name="Lavigne R."/>
            <person name="De Mot R."/>
        </authorList>
    </citation>
    <scope>NUCLEOTIDE SEQUENCE</scope>
    <source>
        <strain evidence="2">SWRI153</strain>
    </source>
</reference>
<evidence type="ECO:0000313" key="1">
    <source>
        <dbReference type="EMBL" id="MBC3340781.1"/>
    </source>
</evidence>
<organism evidence="1">
    <name type="scientific">Pseudomonas khorasanensis</name>
    <dbReference type="NCBI Taxonomy" id="2745508"/>
    <lineage>
        <taxon>Bacteria</taxon>
        <taxon>Pseudomonadati</taxon>
        <taxon>Pseudomonadota</taxon>
        <taxon>Gammaproteobacteria</taxon>
        <taxon>Pseudomonadales</taxon>
        <taxon>Pseudomonadaceae</taxon>
        <taxon>Pseudomonas</taxon>
    </lineage>
</organism>
<accession>A0A923F0P1</accession>
<reference evidence="1" key="2">
    <citation type="submission" date="2020-07" db="EMBL/GenBank/DDBJ databases">
        <authorList>
            <person name="Lood C."/>
            <person name="Girard L."/>
        </authorList>
    </citation>
    <scope>NUCLEOTIDE SEQUENCE</scope>
    <source>
        <strain evidence="1">SWRI153</strain>
    </source>
</reference>
<name>A0A923F0P1_9PSED</name>
<evidence type="ECO:0000313" key="2">
    <source>
        <dbReference type="EMBL" id="MBV4485162.1"/>
    </source>
</evidence>
<reference evidence="1 3" key="1">
    <citation type="journal article" date="2020" name="Microorganisms">
        <title>Reliable Identification of Environmental Pseudomonas Isolates Using the rpoD Gene.</title>
        <authorList>
            <consortium name="The Broad Institute Genome Sequencing Platform"/>
            <person name="Girard L."/>
            <person name="Lood C."/>
            <person name="Rokni-Zadeh H."/>
            <person name="van Noort V."/>
            <person name="Lavigne R."/>
            <person name="De Mot R."/>
        </authorList>
    </citation>
    <scope>NUCLEOTIDE SEQUENCE</scope>
    <source>
        <strain evidence="1 3">SWRI153</strain>
    </source>
</reference>
<sequence length="280" mass="31669">MRSLSYKRIFDRTILESVLAHYTSLVGISGQIKNSYRQYVLKKGSPSIVPIEVSEAQRGDFENAYSNKPVSAGLNWISELYINGLNSCPFCGGDGARTIEHYLPQASYPEFSVYSLNLLPSCGSCNSKRNSLNAHGATTSPLHPYFDKQILKKLNVYTVVNFDCGIIGFHLTYDRTPFNDEEQLRIDYHIEISLDETSYINRTLDSLETLRISAEKYNSATEFRKQVIDDQIYISERKKDYNSWHHALCKGLAALSNDNLHAIFGDSFNLRAPPPSNESD</sequence>
<proteinExistence type="predicted"/>
<dbReference type="EMBL" id="JABWQP020000001">
    <property type="protein sequence ID" value="MBV4485162.1"/>
    <property type="molecule type" value="Genomic_DNA"/>
</dbReference>
<comment type="caution">
    <text evidence="1">The sequence shown here is derived from an EMBL/GenBank/DDBJ whole genome shotgun (WGS) entry which is preliminary data.</text>
</comment>
<protein>
    <recommendedName>
        <fullName evidence="4">HNH endonuclease</fullName>
    </recommendedName>
</protein>
<evidence type="ECO:0000313" key="3">
    <source>
        <dbReference type="Proteomes" id="UP000648816"/>
    </source>
</evidence>
<gene>
    <name evidence="2" type="ORF">HU727_006130</name>
    <name evidence="1" type="ORF">HU727_03940</name>
</gene>
<dbReference type="Proteomes" id="UP000648816">
    <property type="component" value="Unassembled WGS sequence"/>
</dbReference>
<keyword evidence="3" id="KW-1185">Reference proteome</keyword>
<evidence type="ECO:0008006" key="4">
    <source>
        <dbReference type="Google" id="ProtNLM"/>
    </source>
</evidence>
<dbReference type="AlphaFoldDB" id="A0A923F0P1"/>
<dbReference type="RefSeq" id="WP_186529201.1">
    <property type="nucleotide sequence ID" value="NZ_JABWQP020000001.1"/>
</dbReference>
<dbReference type="EMBL" id="JABWQP010000001">
    <property type="protein sequence ID" value="MBC3340781.1"/>
    <property type="molecule type" value="Genomic_DNA"/>
</dbReference>